<dbReference type="RefSeq" id="WP_277583380.1">
    <property type="nucleotide sequence ID" value="NZ_JAMBPZ010000005.1"/>
</dbReference>
<reference evidence="8" key="1">
    <citation type="submission" date="2022-05" db="EMBL/GenBank/DDBJ databases">
        <title>Comparative genomics of Staphylococcus equorum isolates.</title>
        <authorList>
            <person name="Luelf R.H."/>
        </authorList>
    </citation>
    <scope>NUCLEOTIDE SEQUENCE</scope>
    <source>
        <strain evidence="8">TMW 2.2497</strain>
    </source>
</reference>
<feature type="transmembrane region" description="Helical" evidence="6">
    <location>
        <begin position="74"/>
        <end position="90"/>
    </location>
</feature>
<dbReference type="InterPro" id="IPR011701">
    <property type="entry name" value="MFS"/>
</dbReference>
<dbReference type="SUPFAM" id="SSF103473">
    <property type="entry name" value="MFS general substrate transporter"/>
    <property type="match status" value="1"/>
</dbReference>
<dbReference type="InterPro" id="IPR036259">
    <property type="entry name" value="MFS_trans_sf"/>
</dbReference>
<feature type="transmembrane region" description="Helical" evidence="6">
    <location>
        <begin position="47"/>
        <end position="67"/>
    </location>
</feature>
<evidence type="ECO:0000313" key="8">
    <source>
        <dbReference type="EMBL" id="MDG0846564.1"/>
    </source>
</evidence>
<dbReference type="GO" id="GO:0005886">
    <property type="term" value="C:plasma membrane"/>
    <property type="evidence" value="ECO:0007669"/>
    <property type="project" value="UniProtKB-SubCell"/>
</dbReference>
<dbReference type="PROSITE" id="PS50850">
    <property type="entry name" value="MFS"/>
    <property type="match status" value="1"/>
</dbReference>
<evidence type="ECO:0000256" key="4">
    <source>
        <dbReference type="ARBA" id="ARBA00022989"/>
    </source>
</evidence>
<proteinExistence type="predicted"/>
<dbReference type="InterPro" id="IPR052714">
    <property type="entry name" value="MFS_Exporter"/>
</dbReference>
<dbReference type="Pfam" id="PF07690">
    <property type="entry name" value="MFS_1"/>
    <property type="match status" value="1"/>
</dbReference>
<dbReference type="AlphaFoldDB" id="A0A9X4L9Z5"/>
<keyword evidence="3 6" id="KW-0812">Transmembrane</keyword>
<keyword evidence="4 6" id="KW-1133">Transmembrane helix</keyword>
<feature type="transmembrane region" description="Helical" evidence="6">
    <location>
        <begin position="96"/>
        <end position="123"/>
    </location>
</feature>
<evidence type="ECO:0000313" key="9">
    <source>
        <dbReference type="Proteomes" id="UP001152422"/>
    </source>
</evidence>
<gene>
    <name evidence="8" type="ORF">M4L89_10060</name>
</gene>
<protein>
    <submittedName>
        <fullName evidence="8">MFS transporter</fullName>
    </submittedName>
</protein>
<feature type="domain" description="Major facilitator superfamily (MFS) profile" evidence="7">
    <location>
        <begin position="1"/>
        <end position="140"/>
    </location>
</feature>
<evidence type="ECO:0000256" key="1">
    <source>
        <dbReference type="ARBA" id="ARBA00004651"/>
    </source>
</evidence>
<dbReference type="PANTHER" id="PTHR23531:SF1">
    <property type="entry name" value="QUINOLENE RESISTANCE PROTEIN NORA"/>
    <property type="match status" value="1"/>
</dbReference>
<dbReference type="GO" id="GO:0022857">
    <property type="term" value="F:transmembrane transporter activity"/>
    <property type="evidence" value="ECO:0007669"/>
    <property type="project" value="InterPro"/>
</dbReference>
<keyword evidence="5 6" id="KW-0472">Membrane</keyword>
<organism evidence="8 9">
    <name type="scientific">Staphylococcus equorum</name>
    <dbReference type="NCBI Taxonomy" id="246432"/>
    <lineage>
        <taxon>Bacteria</taxon>
        <taxon>Bacillati</taxon>
        <taxon>Bacillota</taxon>
        <taxon>Bacilli</taxon>
        <taxon>Bacillales</taxon>
        <taxon>Staphylococcaceae</taxon>
        <taxon>Staphylococcus</taxon>
    </lineage>
</organism>
<keyword evidence="2" id="KW-0813">Transport</keyword>
<dbReference type="Gene3D" id="1.20.1250.20">
    <property type="entry name" value="MFS general substrate transporter like domains"/>
    <property type="match status" value="1"/>
</dbReference>
<evidence type="ECO:0000256" key="3">
    <source>
        <dbReference type="ARBA" id="ARBA00022692"/>
    </source>
</evidence>
<comment type="subcellular location">
    <subcellularLocation>
        <location evidence="1">Cell membrane</location>
        <topology evidence="1">Multi-pass membrane protein</topology>
    </subcellularLocation>
</comment>
<accession>A0A9X4L9Z5</accession>
<dbReference type="InterPro" id="IPR020846">
    <property type="entry name" value="MFS_dom"/>
</dbReference>
<dbReference type="EMBL" id="JAMBQA010000005">
    <property type="protein sequence ID" value="MDG0846564.1"/>
    <property type="molecule type" value="Genomic_DNA"/>
</dbReference>
<evidence type="ECO:0000256" key="2">
    <source>
        <dbReference type="ARBA" id="ARBA00022448"/>
    </source>
</evidence>
<feature type="transmembrane region" description="Helical" evidence="6">
    <location>
        <begin position="10"/>
        <end position="27"/>
    </location>
</feature>
<sequence length="140" mass="15786">MKSKIWTKDFIIYSSINFLLILVYFLLNSTITTYAQIEYNTSSKMMGLIAGIFIVGALIGRLLIGFLKITKKMFIMNILFFTLTIILYFIKLDEAFLIIVRFLNGISIGITTTIVGTIVALVIPEHRKGEGLVTLQLAQL</sequence>
<name>A0A9X4L9Z5_9STAP</name>
<dbReference type="PANTHER" id="PTHR23531">
    <property type="entry name" value="QUINOLENE RESISTANCE PROTEIN NORA"/>
    <property type="match status" value="1"/>
</dbReference>
<evidence type="ECO:0000256" key="5">
    <source>
        <dbReference type="ARBA" id="ARBA00023136"/>
    </source>
</evidence>
<evidence type="ECO:0000256" key="6">
    <source>
        <dbReference type="SAM" id="Phobius"/>
    </source>
</evidence>
<keyword evidence="9" id="KW-1185">Reference proteome</keyword>
<comment type="caution">
    <text evidence="8">The sequence shown here is derived from an EMBL/GenBank/DDBJ whole genome shotgun (WGS) entry which is preliminary data.</text>
</comment>
<evidence type="ECO:0000259" key="7">
    <source>
        <dbReference type="PROSITE" id="PS50850"/>
    </source>
</evidence>
<dbReference type="Proteomes" id="UP001152422">
    <property type="component" value="Unassembled WGS sequence"/>
</dbReference>